<dbReference type="PANTHER" id="PTHR40037">
    <property type="entry name" value="PHOSPHOESTERASE YJCG-RELATED"/>
    <property type="match status" value="1"/>
</dbReference>
<dbReference type="Pfam" id="PF13563">
    <property type="entry name" value="2_5_RNA_ligase2"/>
    <property type="match status" value="1"/>
</dbReference>
<protein>
    <submittedName>
        <fullName evidence="1">2'-5' RNA ligase family protein</fullName>
    </submittedName>
</protein>
<dbReference type="GO" id="GO:0016874">
    <property type="term" value="F:ligase activity"/>
    <property type="evidence" value="ECO:0007669"/>
    <property type="project" value="UniProtKB-KW"/>
</dbReference>
<gene>
    <name evidence="1" type="ORF">F0P94_02660</name>
</gene>
<accession>A0A5N1JAW0</accession>
<dbReference type="InterPro" id="IPR009097">
    <property type="entry name" value="Cyclic_Pdiesterase"/>
</dbReference>
<dbReference type="AlphaFoldDB" id="A0A5N1JAW0"/>
<dbReference type="RefSeq" id="WP_150902142.1">
    <property type="nucleotide sequence ID" value="NZ_VTWT01000001.1"/>
</dbReference>
<reference evidence="1 2" key="1">
    <citation type="submission" date="2019-09" db="EMBL/GenBank/DDBJ databases">
        <title>Genome sequence of Adhaeribacter sp. M2.</title>
        <authorList>
            <person name="Srinivasan S."/>
        </authorList>
    </citation>
    <scope>NUCLEOTIDE SEQUENCE [LARGE SCALE GENOMIC DNA]</scope>
    <source>
        <strain evidence="1 2">M2</strain>
    </source>
</reference>
<dbReference type="EMBL" id="VTWT01000001">
    <property type="protein sequence ID" value="KAA9345999.1"/>
    <property type="molecule type" value="Genomic_DNA"/>
</dbReference>
<keyword evidence="2" id="KW-1185">Reference proteome</keyword>
<dbReference type="Gene3D" id="3.90.1140.10">
    <property type="entry name" value="Cyclic phosphodiesterase"/>
    <property type="match status" value="1"/>
</dbReference>
<organism evidence="1 2">
    <name type="scientific">Adhaeribacter soli</name>
    <dbReference type="NCBI Taxonomy" id="2607655"/>
    <lineage>
        <taxon>Bacteria</taxon>
        <taxon>Pseudomonadati</taxon>
        <taxon>Bacteroidota</taxon>
        <taxon>Cytophagia</taxon>
        <taxon>Cytophagales</taxon>
        <taxon>Hymenobacteraceae</taxon>
        <taxon>Adhaeribacter</taxon>
    </lineage>
</organism>
<proteinExistence type="predicted"/>
<comment type="caution">
    <text evidence="1">The sequence shown here is derived from an EMBL/GenBank/DDBJ whole genome shotgun (WGS) entry which is preliminary data.</text>
</comment>
<dbReference type="PANTHER" id="PTHR40037:SF1">
    <property type="entry name" value="PHOSPHOESTERASE SAOUHSC_00951-RELATED"/>
    <property type="match status" value="1"/>
</dbReference>
<sequence length="183" mass="21105">MLAVASLLDQEYSEKVNKIVIQLDSIFGLKGVQLTPYPHLTWLTTDVSKMSVLKDYLRKLSEQSQPLSARTMGIGIFPGDKPVIYIPILRTREINRFHARLHQEIGEFSDQIGHFYDPNLWMPHLTLALGDTSSWSLAPVLHYLNQFRFDWTMNLDNLCIIKKSGDKFLKEEVYTFGEFVGKK</sequence>
<dbReference type="SUPFAM" id="SSF55144">
    <property type="entry name" value="LigT-like"/>
    <property type="match status" value="1"/>
</dbReference>
<keyword evidence="1" id="KW-0436">Ligase</keyword>
<dbReference type="Proteomes" id="UP000326570">
    <property type="component" value="Unassembled WGS sequence"/>
</dbReference>
<dbReference type="InterPro" id="IPR050580">
    <property type="entry name" value="2H_phosphoesterase_YjcG-like"/>
</dbReference>
<evidence type="ECO:0000313" key="1">
    <source>
        <dbReference type="EMBL" id="KAA9345999.1"/>
    </source>
</evidence>
<name>A0A5N1JAW0_9BACT</name>
<evidence type="ECO:0000313" key="2">
    <source>
        <dbReference type="Proteomes" id="UP000326570"/>
    </source>
</evidence>